<protein>
    <submittedName>
        <fullName evidence="1">Metallophosphoesterase</fullName>
    </submittedName>
</protein>
<dbReference type="Proteomes" id="UP000276128">
    <property type="component" value="Unassembled WGS sequence"/>
</dbReference>
<proteinExistence type="predicted"/>
<sequence length="38" mass="4517">QFVRVPYDIERAVQLAVEAKMPDCERYELEIRTAIVHK</sequence>
<dbReference type="AlphaFoldDB" id="A0A430JGC0"/>
<dbReference type="EMBL" id="RXHU01000023">
    <property type="protein sequence ID" value="RTE10079.1"/>
    <property type="molecule type" value="Genomic_DNA"/>
</dbReference>
<feature type="non-terminal residue" evidence="1">
    <location>
        <position position="1"/>
    </location>
</feature>
<keyword evidence="2" id="KW-1185">Reference proteome</keyword>
<reference evidence="1 2" key="1">
    <citation type="submission" date="2018-12" db="EMBL/GenBank/DDBJ databases">
        <title>Bacillus ochoae sp. nov., Paenibacillus whitsoniae sp. nov., Paenibacillus spiritus sp. nov. Isolated from the Mars Exploration Rover during spacecraft assembly.</title>
        <authorList>
            <person name="Seuylemezian A."/>
            <person name="Vaishampayan P."/>
        </authorList>
    </citation>
    <scope>NUCLEOTIDE SEQUENCE [LARGE SCALE GENOMIC DNA]</scope>
    <source>
        <strain evidence="1 2">MER 54</strain>
    </source>
</reference>
<accession>A0A430JGC0</accession>
<gene>
    <name evidence="1" type="ORF">EJQ19_09380</name>
</gene>
<name>A0A430JGC0_9BACL</name>
<evidence type="ECO:0000313" key="2">
    <source>
        <dbReference type="Proteomes" id="UP000276128"/>
    </source>
</evidence>
<evidence type="ECO:0000313" key="1">
    <source>
        <dbReference type="EMBL" id="RTE10079.1"/>
    </source>
</evidence>
<organism evidence="1 2">
    <name type="scientific">Paenibacillus whitsoniae</name>
    <dbReference type="NCBI Taxonomy" id="2496558"/>
    <lineage>
        <taxon>Bacteria</taxon>
        <taxon>Bacillati</taxon>
        <taxon>Bacillota</taxon>
        <taxon>Bacilli</taxon>
        <taxon>Bacillales</taxon>
        <taxon>Paenibacillaceae</taxon>
        <taxon>Paenibacillus</taxon>
    </lineage>
</organism>
<comment type="caution">
    <text evidence="1">The sequence shown here is derived from an EMBL/GenBank/DDBJ whole genome shotgun (WGS) entry which is preliminary data.</text>
</comment>